<evidence type="ECO:0000313" key="1">
    <source>
        <dbReference type="EMBL" id="KAK3700208.1"/>
    </source>
</evidence>
<sequence length="603" mass="61974">MSLFNRGGGRGGGVNNPTNRPVCKFYLEGRCRYGDACHNYHPPRDQQSSSHGRNQALPYNLNPEHLKADFTYGDERPTWPLSAYAPGKDAPRQLLEGALEQSPEELRVLYYLAKAAGSTQEYEQNEQSAVAEANQHAQQILSDLDGAIKYVIEGKDIHPNREDMVQKPVGSFHWAQKPSFDQSANSASSGTSFGQSSTFGNISGSAFGKAPATSASGSTFGQPSTGSTPFGGQGGSTPGFGKPSALGAGSTGFGQPSALGGGSTAFGKPSALGGASPFGAQPASHSSPFGQAASNTGSSAFGQPASNTGGSTFGQPSAPAGGTAFGQPSAPGSSSTFGKPSPFGKAASTTTPAFGQSGFTAKPAASSPFGQPSQPAQQQSAFGQPSQPGQQQSAFGQPSQPGQQPSAFGQPSQPGQQQSTFGKPSPFGNGGSSAPAATSQSAIGTPSAFGAGANNPAFGQPSQAAQQRSPFGGGGQSTSFGGSNINTSQKPFGSEPTPSSPSSFAKTATRTPGQRLTDFKGRPVTYEGNLPFYNNPNTGKKERIWMPDGAPGPNPDVEVAPETYEALGAVIKQVYDYMRQNGTFKDGVVPEVPPKREWVDWNL</sequence>
<reference evidence="1" key="1">
    <citation type="submission" date="2023-07" db="EMBL/GenBank/DDBJ databases">
        <title>Black Yeasts Isolated from many extreme environments.</title>
        <authorList>
            <person name="Coleine C."/>
            <person name="Stajich J.E."/>
            <person name="Selbmann L."/>
        </authorList>
    </citation>
    <scope>NUCLEOTIDE SEQUENCE</scope>
    <source>
        <strain evidence="1">CCFEE 5714</strain>
    </source>
</reference>
<protein>
    <submittedName>
        <fullName evidence="1">Uncharacterized protein</fullName>
    </submittedName>
</protein>
<proteinExistence type="predicted"/>
<dbReference type="Proteomes" id="UP001281147">
    <property type="component" value="Unassembled WGS sequence"/>
</dbReference>
<dbReference type="EMBL" id="JAUTXU010000188">
    <property type="protein sequence ID" value="KAK3700208.1"/>
    <property type="molecule type" value="Genomic_DNA"/>
</dbReference>
<name>A0ACC3MQG7_9PEZI</name>
<keyword evidence="2" id="KW-1185">Reference proteome</keyword>
<evidence type="ECO:0000313" key="2">
    <source>
        <dbReference type="Proteomes" id="UP001281147"/>
    </source>
</evidence>
<organism evidence="1 2">
    <name type="scientific">Vermiconidia calcicola</name>
    <dbReference type="NCBI Taxonomy" id="1690605"/>
    <lineage>
        <taxon>Eukaryota</taxon>
        <taxon>Fungi</taxon>
        <taxon>Dikarya</taxon>
        <taxon>Ascomycota</taxon>
        <taxon>Pezizomycotina</taxon>
        <taxon>Dothideomycetes</taxon>
        <taxon>Dothideomycetidae</taxon>
        <taxon>Mycosphaerellales</taxon>
        <taxon>Extremaceae</taxon>
        <taxon>Vermiconidia</taxon>
    </lineage>
</organism>
<gene>
    <name evidence="1" type="ORF">LTR37_016087</name>
</gene>
<comment type="caution">
    <text evidence="1">The sequence shown here is derived from an EMBL/GenBank/DDBJ whole genome shotgun (WGS) entry which is preliminary data.</text>
</comment>
<accession>A0ACC3MQG7</accession>